<dbReference type="InterPro" id="IPR050766">
    <property type="entry name" value="Bact_Lucif_Oxidored"/>
</dbReference>
<dbReference type="PANTHER" id="PTHR30137">
    <property type="entry name" value="LUCIFERASE-LIKE MONOOXYGENASE"/>
    <property type="match status" value="1"/>
</dbReference>
<dbReference type="RefSeq" id="WP_037038821.1">
    <property type="nucleotide sequence ID" value="NZ_BAAAUZ010000030.1"/>
</dbReference>
<dbReference type="SUPFAM" id="SSF51679">
    <property type="entry name" value="Bacterial luciferase-like"/>
    <property type="match status" value="1"/>
</dbReference>
<evidence type="ECO:0000259" key="1">
    <source>
        <dbReference type="Pfam" id="PF00296"/>
    </source>
</evidence>
<dbReference type="Proteomes" id="UP001143463">
    <property type="component" value="Unassembled WGS sequence"/>
</dbReference>
<dbReference type="AlphaFoldDB" id="A0A9W6NVX9"/>
<dbReference type="InterPro" id="IPR036661">
    <property type="entry name" value="Luciferase-like_sf"/>
</dbReference>
<dbReference type="PANTHER" id="PTHR30137:SF18">
    <property type="entry name" value="CONSERVED PROTEIN"/>
    <property type="match status" value="1"/>
</dbReference>
<dbReference type="EMBL" id="BSFQ01000007">
    <property type="protein sequence ID" value="GLL11021.1"/>
    <property type="molecule type" value="Genomic_DNA"/>
</dbReference>
<dbReference type="NCBIfam" id="TIGR03620">
    <property type="entry name" value="F420_MSMEG_4141"/>
    <property type="match status" value="1"/>
</dbReference>
<dbReference type="Pfam" id="PF00296">
    <property type="entry name" value="Bac_luciferase"/>
    <property type="match status" value="1"/>
</dbReference>
<comment type="caution">
    <text evidence="2">The sequence shown here is derived from an EMBL/GenBank/DDBJ whole genome shotgun (WGS) entry which is preliminary data.</text>
</comment>
<reference evidence="2" key="2">
    <citation type="submission" date="2023-01" db="EMBL/GenBank/DDBJ databases">
        <authorList>
            <person name="Sun Q."/>
            <person name="Evtushenko L."/>
        </authorList>
    </citation>
    <scope>NUCLEOTIDE SEQUENCE</scope>
    <source>
        <strain evidence="2">VKM Ac-1069</strain>
    </source>
</reference>
<reference evidence="2" key="1">
    <citation type="journal article" date="2014" name="Int. J. Syst. Evol. Microbiol.">
        <title>Complete genome sequence of Corynebacterium casei LMG S-19264T (=DSM 44701T), isolated from a smear-ripened cheese.</title>
        <authorList>
            <consortium name="US DOE Joint Genome Institute (JGI-PGF)"/>
            <person name="Walter F."/>
            <person name="Albersmeier A."/>
            <person name="Kalinowski J."/>
            <person name="Ruckert C."/>
        </authorList>
    </citation>
    <scope>NUCLEOTIDE SEQUENCE</scope>
    <source>
        <strain evidence="2">VKM Ac-1069</strain>
    </source>
</reference>
<protein>
    <submittedName>
        <fullName evidence="2">LLM class F420-dependent oxidoreductase</fullName>
    </submittedName>
</protein>
<dbReference type="GO" id="GO:0016705">
    <property type="term" value="F:oxidoreductase activity, acting on paired donors, with incorporation or reduction of molecular oxygen"/>
    <property type="evidence" value="ECO:0007669"/>
    <property type="project" value="InterPro"/>
</dbReference>
<feature type="domain" description="Luciferase-like" evidence="1">
    <location>
        <begin position="21"/>
        <end position="116"/>
    </location>
</feature>
<accession>A0A9W6NVX9</accession>
<gene>
    <name evidence="2" type="ORF">GCM10017577_21620</name>
</gene>
<dbReference type="GO" id="GO:0005829">
    <property type="term" value="C:cytosol"/>
    <property type="evidence" value="ECO:0007669"/>
    <property type="project" value="TreeGrafter"/>
</dbReference>
<keyword evidence="3" id="KW-1185">Reference proteome</keyword>
<dbReference type="InterPro" id="IPR019922">
    <property type="entry name" value="Lucif-like_OxRdatse_MSMEG_4141"/>
</dbReference>
<dbReference type="InterPro" id="IPR011251">
    <property type="entry name" value="Luciferase-like_dom"/>
</dbReference>
<dbReference type="Gene3D" id="3.20.20.30">
    <property type="entry name" value="Luciferase-like domain"/>
    <property type="match status" value="2"/>
</dbReference>
<evidence type="ECO:0000313" key="3">
    <source>
        <dbReference type="Proteomes" id="UP001143463"/>
    </source>
</evidence>
<name>A0A9W6NVX9_9PSEU</name>
<organism evidence="2 3">
    <name type="scientific">Pseudonocardia halophobica</name>
    <dbReference type="NCBI Taxonomy" id="29401"/>
    <lineage>
        <taxon>Bacteria</taxon>
        <taxon>Bacillati</taxon>
        <taxon>Actinomycetota</taxon>
        <taxon>Actinomycetes</taxon>
        <taxon>Pseudonocardiales</taxon>
        <taxon>Pseudonocardiaceae</taxon>
        <taxon>Pseudonocardia</taxon>
    </lineage>
</organism>
<proteinExistence type="predicted"/>
<sequence>MSVDLDRYGIWLRRDQLTPGLATEIEALGYGAIWIGGSPPADLALPEELLAATNRIAIATGIVNIWQAPAPEVAESYHRIEKAHPGRFLLGVGIGHPEAVREYRSPYETIVGYLDELDAAGVPVEARALAALGPKVLRLSGERTAGAAPYLTTPRHTAEAREILGDGPLLAPEHKVVLSTDPEYARTVGRPKVRDPYLRLSNYRRNLLRTGFTEEDLDTASDRTIDALVLHGDAAAVAAGLNAHLEAGADHICAQILTASGTPDDEYRAALRALATELGLSRA</sequence>
<evidence type="ECO:0000313" key="2">
    <source>
        <dbReference type="EMBL" id="GLL11021.1"/>
    </source>
</evidence>